<keyword evidence="1" id="KW-0808">Transferase</keyword>
<dbReference type="GO" id="GO:0016757">
    <property type="term" value="F:glycosyltransferase activity"/>
    <property type="evidence" value="ECO:0007669"/>
    <property type="project" value="InterPro"/>
</dbReference>
<evidence type="ECO:0000313" key="3">
    <source>
        <dbReference type="EMBL" id="AKF26412.1"/>
    </source>
</evidence>
<dbReference type="AlphaFoldDB" id="A0A0F6Z475"/>
<dbReference type="Proteomes" id="UP000034037">
    <property type="component" value="Chromosome"/>
</dbReference>
<keyword evidence="4" id="KW-1185">Reference proteome</keyword>
<evidence type="ECO:0000313" key="4">
    <source>
        <dbReference type="Proteomes" id="UP000034037"/>
    </source>
</evidence>
<name>A0A0F6Z475_9CORY</name>
<protein>
    <recommendedName>
        <fullName evidence="2">Glycosyl transferase family 1 domain-containing protein</fullName>
    </recommendedName>
</protein>
<evidence type="ECO:0000259" key="2">
    <source>
        <dbReference type="Pfam" id="PF00534"/>
    </source>
</evidence>
<dbReference type="EMBL" id="CP011309">
    <property type="protein sequence ID" value="AKF26412.1"/>
    <property type="molecule type" value="Genomic_DNA"/>
</dbReference>
<dbReference type="InterPro" id="IPR001296">
    <property type="entry name" value="Glyco_trans_1"/>
</dbReference>
<accession>A0A0F6Z475</accession>
<dbReference type="Pfam" id="PF00534">
    <property type="entry name" value="Glycos_transf_1"/>
    <property type="match status" value="1"/>
</dbReference>
<dbReference type="PANTHER" id="PTHR12526:SF638">
    <property type="entry name" value="SPORE COAT PROTEIN SA"/>
    <property type="match status" value="1"/>
</dbReference>
<feature type="domain" description="Glycosyl transferase family 1" evidence="2">
    <location>
        <begin position="241"/>
        <end position="392"/>
    </location>
</feature>
<organism evidence="3 4">
    <name type="scientific">[Brevibacterium] flavum</name>
    <dbReference type="NCBI Taxonomy" id="92706"/>
    <lineage>
        <taxon>Bacteria</taxon>
        <taxon>Bacillati</taxon>
        <taxon>Actinomycetota</taxon>
        <taxon>Actinomycetes</taxon>
        <taxon>Mycobacteriales</taxon>
        <taxon>Corynebacteriaceae</taxon>
        <taxon>Corynebacterium</taxon>
    </lineage>
</organism>
<dbReference type="HOGENOM" id="CLU_009583_11_2_11"/>
<dbReference type="Gene3D" id="3.40.50.2000">
    <property type="entry name" value="Glycogen Phosphorylase B"/>
    <property type="match status" value="1"/>
</dbReference>
<dbReference type="RefSeq" id="WP_046552174.1">
    <property type="nucleotide sequence ID" value="NZ_CP011309.1"/>
</dbReference>
<sequence>MLSQYWYPENGVHQRRWSWLSKLSVEAGHEVTVICPVPYHERKTSFWSWLCSVKDLRNTHETGPSGETIIRSGHMPGGQSITAKAFNQGGVALAMLKEAFSQKMQRNFVRPNLIIGTVPSVPTALITPIIARIFSVPYVIDLRDPWPDLFSEGRSWNSGNGKASVRQRILSSGPLQLVSIVVSWLMYRSFKSAAGIMFTSKRHESELLDREELRGIPLKTAVIRNVFPPKSRALRTKHIDEGKKELNVLYAGTLGRAQNLNNVLDALKIAREKGNLISIRLVGAGVNSSELRKRIKEENLPAKVLGRVPAEELLEHYSWADTALVHLTDWKSLELAVPSKIYELMSNKIHISGVLRGESAELIERLNCGHVVEPENPDALADYWERLIEDRSRLAVSEDSSIWVEEQRNEVVPKVFMSFLNELGTND</sequence>
<dbReference type="PANTHER" id="PTHR12526">
    <property type="entry name" value="GLYCOSYLTRANSFERASE"/>
    <property type="match status" value="1"/>
</dbReference>
<evidence type="ECO:0000256" key="1">
    <source>
        <dbReference type="ARBA" id="ARBA00022679"/>
    </source>
</evidence>
<dbReference type="SUPFAM" id="SSF53756">
    <property type="entry name" value="UDP-Glycosyltransferase/glycogen phosphorylase"/>
    <property type="match status" value="1"/>
</dbReference>
<proteinExistence type="predicted"/>
<gene>
    <name evidence="3" type="ORF">YH66_02005</name>
</gene>
<dbReference type="PATRIC" id="fig|92706.3.peg.417"/>
<reference evidence="3 4" key="1">
    <citation type="submission" date="2015-04" db="EMBL/GenBank/DDBJ databases">
        <title>Complete Genome Sequence of Brevibacterium flavum ATCC 15168.</title>
        <authorList>
            <person name="Ahn J."/>
            <person name="Park G."/>
            <person name="Jeon W."/>
            <person name="Jang Y."/>
            <person name="Jang M."/>
            <person name="Lee H."/>
            <person name="Lee H."/>
        </authorList>
    </citation>
    <scope>NUCLEOTIDE SEQUENCE [LARGE SCALE GENOMIC DNA]</scope>
    <source>
        <strain evidence="3 4">ATCC 15168</strain>
    </source>
</reference>
<dbReference type="CDD" id="cd03794">
    <property type="entry name" value="GT4_WbuB-like"/>
    <property type="match status" value="1"/>
</dbReference>